<keyword evidence="1" id="KW-1133">Transmembrane helix</keyword>
<keyword evidence="1" id="KW-0472">Membrane</keyword>
<dbReference type="Proteomes" id="UP000000450">
    <property type="component" value="Chromosome"/>
</dbReference>
<gene>
    <name evidence="2" type="ordered locus">Dtpsy_0360</name>
</gene>
<dbReference type="KEGG" id="dia:Dtpsy_0360"/>
<accession>A0A9J9Q797</accession>
<organism evidence="2 3">
    <name type="scientific">Acidovorax ebreus (strain TPSY)</name>
    <name type="common">Diaphorobacter sp. (strain TPSY)</name>
    <dbReference type="NCBI Taxonomy" id="535289"/>
    <lineage>
        <taxon>Bacteria</taxon>
        <taxon>Pseudomonadati</taxon>
        <taxon>Pseudomonadota</taxon>
        <taxon>Betaproteobacteria</taxon>
        <taxon>Burkholderiales</taxon>
        <taxon>Comamonadaceae</taxon>
        <taxon>Diaphorobacter</taxon>
    </lineage>
</organism>
<sequence>MSLLDAPIWNDPATWIVLGVSLLFIVVGIVMHRIIMKVVRGPAPPTQGHKGPVPPHE</sequence>
<keyword evidence="1" id="KW-0812">Transmembrane</keyword>
<evidence type="ECO:0008006" key="4">
    <source>
        <dbReference type="Google" id="ProtNLM"/>
    </source>
</evidence>
<dbReference type="AlphaFoldDB" id="A0A9J9Q797"/>
<feature type="transmembrane region" description="Helical" evidence="1">
    <location>
        <begin position="12"/>
        <end position="31"/>
    </location>
</feature>
<dbReference type="RefSeq" id="WP_012655423.1">
    <property type="nucleotide sequence ID" value="NC_011992.1"/>
</dbReference>
<proteinExistence type="predicted"/>
<evidence type="ECO:0000256" key="1">
    <source>
        <dbReference type="SAM" id="Phobius"/>
    </source>
</evidence>
<keyword evidence="3" id="KW-1185">Reference proteome</keyword>
<name>A0A9J9Q797_ACIET</name>
<protein>
    <recommendedName>
        <fullName evidence="4">Transmembrane protein</fullName>
    </recommendedName>
</protein>
<evidence type="ECO:0000313" key="2">
    <source>
        <dbReference type="EMBL" id="ACM31844.1"/>
    </source>
</evidence>
<evidence type="ECO:0000313" key="3">
    <source>
        <dbReference type="Proteomes" id="UP000000450"/>
    </source>
</evidence>
<reference evidence="2 3" key="1">
    <citation type="journal article" date="2010" name="J. Bacteriol.">
        <title>Completed genome sequence of the anaerobic iron-oxidizing bacterium Acidovorax ebreus strain TPSY.</title>
        <authorList>
            <person name="Byrne-Bailey K.G."/>
            <person name="Weber K.A."/>
            <person name="Chair A.H."/>
            <person name="Bose S."/>
            <person name="Knox T."/>
            <person name="Spanbauer T.L."/>
            <person name="Chertkov O."/>
            <person name="Coates J.D."/>
        </authorList>
    </citation>
    <scope>NUCLEOTIDE SEQUENCE [LARGE SCALE GENOMIC DNA]</scope>
    <source>
        <strain evidence="2 3">TPSY</strain>
    </source>
</reference>
<dbReference type="EMBL" id="CP001392">
    <property type="protein sequence ID" value="ACM31844.1"/>
    <property type="molecule type" value="Genomic_DNA"/>
</dbReference>